<dbReference type="InterPro" id="IPR008844">
    <property type="entry name" value="Spore_GerAC-like"/>
</dbReference>
<keyword evidence="12" id="KW-1185">Reference proteome</keyword>
<proteinExistence type="inferred from homology"/>
<keyword evidence="7" id="KW-0449">Lipoprotein</keyword>
<dbReference type="OrthoDB" id="9816067at2"/>
<comment type="similarity">
    <text evidence="2">Belongs to the GerABKC lipoprotein family.</text>
</comment>
<feature type="signal peptide" evidence="8">
    <location>
        <begin position="1"/>
        <end position="27"/>
    </location>
</feature>
<organism evidence="11 12">
    <name type="scientific">Paenibacillus stellifer</name>
    <dbReference type="NCBI Taxonomy" id="169760"/>
    <lineage>
        <taxon>Bacteria</taxon>
        <taxon>Bacillati</taxon>
        <taxon>Bacillota</taxon>
        <taxon>Bacilli</taxon>
        <taxon>Bacillales</taxon>
        <taxon>Paenibacillaceae</taxon>
        <taxon>Paenibacillus</taxon>
    </lineage>
</organism>
<dbReference type="PANTHER" id="PTHR35789">
    <property type="entry name" value="SPORE GERMINATION PROTEIN B3"/>
    <property type="match status" value="1"/>
</dbReference>
<dbReference type="Proteomes" id="UP000029507">
    <property type="component" value="Chromosome"/>
</dbReference>
<evidence type="ECO:0000259" key="9">
    <source>
        <dbReference type="Pfam" id="PF05504"/>
    </source>
</evidence>
<reference evidence="11 12" key="1">
    <citation type="submission" date="2014-08" db="EMBL/GenBank/DDBJ databases">
        <title>Comparative genomics of the Paenibacillus odorifer group.</title>
        <authorList>
            <person name="den Bakker H.C."/>
            <person name="Tsai Y.-C."/>
            <person name="Martin N."/>
            <person name="Korlach J."/>
            <person name="Wiedmann M."/>
        </authorList>
    </citation>
    <scope>NUCLEOTIDE SEQUENCE [LARGE SCALE GENOMIC DNA]</scope>
    <source>
        <strain evidence="11 12">DSM 14472</strain>
    </source>
</reference>
<evidence type="ECO:0000256" key="7">
    <source>
        <dbReference type="ARBA" id="ARBA00023288"/>
    </source>
</evidence>
<dbReference type="InterPro" id="IPR057336">
    <property type="entry name" value="GerAC_N"/>
</dbReference>
<protein>
    <submittedName>
        <fullName evidence="11">Uncharacterized protein</fullName>
    </submittedName>
</protein>
<keyword evidence="6" id="KW-0564">Palmitate</keyword>
<evidence type="ECO:0000256" key="3">
    <source>
        <dbReference type="ARBA" id="ARBA00022544"/>
    </source>
</evidence>
<dbReference type="STRING" id="169760.PSTEL_06325"/>
<dbReference type="EMBL" id="CP009286">
    <property type="protein sequence ID" value="AIQ62772.1"/>
    <property type="molecule type" value="Genomic_DNA"/>
</dbReference>
<dbReference type="Pfam" id="PF05504">
    <property type="entry name" value="Spore_GerAC"/>
    <property type="match status" value="1"/>
</dbReference>
<dbReference type="PANTHER" id="PTHR35789:SF1">
    <property type="entry name" value="SPORE GERMINATION PROTEIN B3"/>
    <property type="match status" value="1"/>
</dbReference>
<evidence type="ECO:0000313" key="12">
    <source>
        <dbReference type="Proteomes" id="UP000029507"/>
    </source>
</evidence>
<dbReference type="InterPro" id="IPR038501">
    <property type="entry name" value="Spore_GerAC_C_sf"/>
</dbReference>
<dbReference type="HOGENOM" id="CLU_051140_0_2_9"/>
<dbReference type="Pfam" id="PF25198">
    <property type="entry name" value="Spore_GerAC_N"/>
    <property type="match status" value="1"/>
</dbReference>
<evidence type="ECO:0000313" key="11">
    <source>
        <dbReference type="EMBL" id="AIQ62772.1"/>
    </source>
</evidence>
<feature type="chain" id="PRO_5038675795" evidence="8">
    <location>
        <begin position="28"/>
        <end position="414"/>
    </location>
</feature>
<dbReference type="AlphaFoldDB" id="A0A089LPG9"/>
<evidence type="ECO:0000256" key="1">
    <source>
        <dbReference type="ARBA" id="ARBA00004635"/>
    </source>
</evidence>
<keyword evidence="4 8" id="KW-0732">Signal</keyword>
<comment type="subcellular location">
    <subcellularLocation>
        <location evidence="1">Membrane</location>
        <topology evidence="1">Lipid-anchor</topology>
    </subcellularLocation>
</comment>
<dbReference type="PROSITE" id="PS51257">
    <property type="entry name" value="PROKAR_LIPOPROTEIN"/>
    <property type="match status" value="1"/>
</dbReference>
<evidence type="ECO:0000256" key="8">
    <source>
        <dbReference type="SAM" id="SignalP"/>
    </source>
</evidence>
<gene>
    <name evidence="11" type="ORF">PSTEL_06325</name>
</gene>
<dbReference type="KEGG" id="pste:PSTEL_06325"/>
<dbReference type="NCBIfam" id="TIGR02887">
    <property type="entry name" value="spore_ger_x_C"/>
    <property type="match status" value="1"/>
</dbReference>
<evidence type="ECO:0000256" key="2">
    <source>
        <dbReference type="ARBA" id="ARBA00007886"/>
    </source>
</evidence>
<feature type="domain" description="Spore germination protein N-terminal" evidence="10">
    <location>
        <begin position="30"/>
        <end position="208"/>
    </location>
</feature>
<feature type="domain" description="Spore germination GerAC-like C-terminal" evidence="9">
    <location>
        <begin position="235"/>
        <end position="402"/>
    </location>
</feature>
<evidence type="ECO:0000256" key="6">
    <source>
        <dbReference type="ARBA" id="ARBA00023139"/>
    </source>
</evidence>
<dbReference type="Gene3D" id="3.30.300.210">
    <property type="entry name" value="Nutrient germinant receptor protein C, domain 3"/>
    <property type="match status" value="1"/>
</dbReference>
<dbReference type="GO" id="GO:0009847">
    <property type="term" value="P:spore germination"/>
    <property type="evidence" value="ECO:0007669"/>
    <property type="project" value="InterPro"/>
</dbReference>
<keyword evidence="5" id="KW-0472">Membrane</keyword>
<keyword evidence="3" id="KW-0309">Germination</keyword>
<evidence type="ECO:0000256" key="4">
    <source>
        <dbReference type="ARBA" id="ARBA00022729"/>
    </source>
</evidence>
<dbReference type="GO" id="GO:0016020">
    <property type="term" value="C:membrane"/>
    <property type="evidence" value="ECO:0007669"/>
    <property type="project" value="UniProtKB-SubCell"/>
</dbReference>
<accession>A0A089LPG9</accession>
<name>A0A089LPG9_9BACL</name>
<dbReference type="InterPro" id="IPR046953">
    <property type="entry name" value="Spore_GerAC-like_C"/>
</dbReference>
<evidence type="ECO:0000259" key="10">
    <source>
        <dbReference type="Pfam" id="PF25198"/>
    </source>
</evidence>
<dbReference type="RefSeq" id="WP_038694171.1">
    <property type="nucleotide sequence ID" value="NZ_CP009286.1"/>
</dbReference>
<evidence type="ECO:0000256" key="5">
    <source>
        <dbReference type="ARBA" id="ARBA00023136"/>
    </source>
</evidence>
<sequence length="414" mass="46079">MSRGIRKSHKAVSLLLVLALMSLTVSGCWDDRELSELGIVSASAYDWEDNQWKATFQVINPSSGASGMGGGGSSSTSSPPFLTFTVRGSTIMEAIERSNLTSTRQMFFSLSRITVISEDLAKRGISQLIDLFLRRPEARETVYMFVAEGEAGRLLSQLMQFSKSQGAGIQLMIEQEASLNSFYPGTRVFELAMQLSSESESGTIPELKLTGSKVMDKTDDTAQTDMPSRIDLGRLAVLKKDRFVGWLSQREAFGLSFMTNKIKMTNLSFSSIPGRSDKDDASIVLRHSATTVRPVWKNDHYVMDIDINGSGTLSEIGSNLDLTKQSSIAQMERSIEANILDVVKDSWVSIQKTGADVTGFALNIHRHDPKRWKKIKKENNWDTVFRNIEIRPHVKIKIERIGLGSKSYKSLEEK</sequence>